<comment type="caution">
    <text evidence="2">The sequence shown here is derived from an EMBL/GenBank/DDBJ whole genome shotgun (WGS) entry which is preliminary data.</text>
</comment>
<evidence type="ECO:0000313" key="3">
    <source>
        <dbReference type="Proteomes" id="UP000006437"/>
    </source>
</evidence>
<keyword evidence="1" id="KW-1133">Transmembrane helix</keyword>
<accession>G9X182</accession>
<protein>
    <recommendedName>
        <fullName evidence="4">ABC-2 family transporter protein</fullName>
    </recommendedName>
</protein>
<evidence type="ECO:0000256" key="1">
    <source>
        <dbReference type="SAM" id="Phobius"/>
    </source>
</evidence>
<dbReference type="EMBL" id="AFZE01000025">
    <property type="protein sequence ID" value="EHL14540.1"/>
    <property type="molecule type" value="Genomic_DNA"/>
</dbReference>
<keyword evidence="1" id="KW-0472">Membrane</keyword>
<name>G9X182_9FIRM</name>
<evidence type="ECO:0000313" key="2">
    <source>
        <dbReference type="EMBL" id="EHL14540.1"/>
    </source>
</evidence>
<dbReference type="RefSeq" id="WP_009526342.1">
    <property type="nucleotide sequence ID" value="NZ_JH414569.1"/>
</dbReference>
<dbReference type="BioCyc" id="EBAC796937-HMP:GMGH-2154-MONOMER"/>
<feature type="transmembrane region" description="Helical" evidence="1">
    <location>
        <begin position="290"/>
        <end position="316"/>
    </location>
</feature>
<feature type="transmembrane region" description="Helical" evidence="1">
    <location>
        <begin position="261"/>
        <end position="283"/>
    </location>
</feature>
<dbReference type="HOGENOM" id="CLU_784697_0_0_9"/>
<dbReference type="AlphaFoldDB" id="G9X182"/>
<feature type="transmembrane region" description="Helical" evidence="1">
    <location>
        <begin position="12"/>
        <end position="32"/>
    </location>
</feature>
<feature type="transmembrane region" description="Helical" evidence="1">
    <location>
        <begin position="228"/>
        <end position="255"/>
    </location>
</feature>
<dbReference type="Proteomes" id="UP000006437">
    <property type="component" value="Unassembled WGS sequence"/>
</dbReference>
<feature type="transmembrane region" description="Helical" evidence="1">
    <location>
        <begin position="328"/>
        <end position="347"/>
    </location>
</feature>
<evidence type="ECO:0008006" key="4">
    <source>
        <dbReference type="Google" id="ProtNLM"/>
    </source>
</evidence>
<gene>
    <name evidence="2" type="ORF">HMPREF9629_02126</name>
</gene>
<reference evidence="2 3" key="1">
    <citation type="submission" date="2011-08" db="EMBL/GenBank/DDBJ databases">
        <title>The Genome Sequence of Eubacteriaceae bacterium ACC19a.</title>
        <authorList>
            <consortium name="The Broad Institute Genome Sequencing Platform"/>
            <person name="Earl A."/>
            <person name="Ward D."/>
            <person name="Feldgarden M."/>
            <person name="Gevers D."/>
            <person name="Sizova M."/>
            <person name="Hazen A."/>
            <person name="Epstein S."/>
            <person name="Young S.K."/>
            <person name="Zeng Q."/>
            <person name="Gargeya S."/>
            <person name="Fitzgerald M."/>
            <person name="Haas B."/>
            <person name="Abouelleil A."/>
            <person name="Alvarado L."/>
            <person name="Arachchi H.M."/>
            <person name="Berlin A."/>
            <person name="Brown A."/>
            <person name="Chapman S.B."/>
            <person name="Chen Z."/>
            <person name="Dunbar C."/>
            <person name="Freedman E."/>
            <person name="Gearin G."/>
            <person name="Gellesch M."/>
            <person name="Goldberg J."/>
            <person name="Griggs A."/>
            <person name="Gujja S."/>
            <person name="Heiman D."/>
            <person name="Howarth C."/>
            <person name="Larson L."/>
            <person name="Lui A."/>
            <person name="MacDonald P.J.P."/>
            <person name="Montmayeur A."/>
            <person name="Murphy C."/>
            <person name="Neiman D."/>
            <person name="Pearson M."/>
            <person name="Priest M."/>
            <person name="Roberts A."/>
            <person name="Saif S."/>
            <person name="Shea T."/>
            <person name="Shenoy N."/>
            <person name="Sisk P."/>
            <person name="Stolte C."/>
            <person name="Sykes S."/>
            <person name="Wortman J."/>
            <person name="Nusbaum C."/>
            <person name="Birren B."/>
        </authorList>
    </citation>
    <scope>NUCLEOTIDE SEQUENCE [LARGE SCALE GENOMIC DNA]</scope>
    <source>
        <strain evidence="2 3">ACC19a</strain>
    </source>
</reference>
<organism evidence="2 3">
    <name type="scientific">Peptoanaerobacter stomatis</name>
    <dbReference type="NCBI Taxonomy" id="796937"/>
    <lineage>
        <taxon>Bacteria</taxon>
        <taxon>Bacillati</taxon>
        <taxon>Bacillota</taxon>
        <taxon>Clostridia</taxon>
        <taxon>Peptostreptococcales</taxon>
        <taxon>Filifactoraceae</taxon>
        <taxon>Peptoanaerobacter</taxon>
    </lineage>
</organism>
<proteinExistence type="predicted"/>
<keyword evidence="1" id="KW-0812">Transmembrane</keyword>
<sequence length="355" mass="40428">MKFFIFTLKSKIKLMPVLCAIMLIFMGSFYIITLNSKNKVINLEIYFDEQDSKNNMIISLINGTASTKSNLSLSTSYDLQSSQSKLEDGDIDVLIKVPANFYNSILNSENKSAIIYFSPYLNETEKGIFTSLTKSSADILSYAQANIYVSDSIMDSNMSSRNYELNRYFLNEVLNREDEFKTVKSEKDNNLIIVYITLLISSIIFANSKSKNYIDVYAHLIVKGYNLLVINILEILSNAIIFAFITGLILFFQKIPLNTALFLKLMLINMFIASLTEFIAIVFKEGASFCILILCIVSTLSSGLLLPRFSIFLNAYVTPVNLIMANTLISYSIFALYTIILILLVYFKIYRNFRY</sequence>
<feature type="transmembrane region" description="Helical" evidence="1">
    <location>
        <begin position="190"/>
        <end position="207"/>
    </location>
</feature>